<dbReference type="EMBL" id="JANBPU010000019">
    <property type="protein sequence ID" value="KAJ1919960.1"/>
    <property type="molecule type" value="Genomic_DNA"/>
</dbReference>
<evidence type="ECO:0000256" key="1">
    <source>
        <dbReference type="ARBA" id="ARBA00004613"/>
    </source>
</evidence>
<evidence type="ECO:0000256" key="3">
    <source>
        <dbReference type="ARBA" id="ARBA00022729"/>
    </source>
</evidence>
<comment type="caution">
    <text evidence="6">The sequence shown here is derived from an EMBL/GenBank/DDBJ whole genome shotgun (WGS) entry which is preliminary data.</text>
</comment>
<gene>
    <name evidence="6" type="ORF">H4219_001620</name>
</gene>
<feature type="domain" description="Carbohydrate-binding module family 96" evidence="5">
    <location>
        <begin position="48"/>
        <end position="191"/>
    </location>
</feature>
<evidence type="ECO:0000256" key="2">
    <source>
        <dbReference type="ARBA" id="ARBA00022525"/>
    </source>
</evidence>
<evidence type="ECO:0000256" key="4">
    <source>
        <dbReference type="SAM" id="SignalP"/>
    </source>
</evidence>
<dbReference type="InterPro" id="IPR055372">
    <property type="entry name" value="CBM96"/>
</dbReference>
<feature type="chain" id="PRO_5040895643" description="Carbohydrate-binding module family 96 domain-containing protein" evidence="4">
    <location>
        <begin position="26"/>
        <end position="194"/>
    </location>
</feature>
<sequence>MIFKSLLAAAAVLVSSTLLATTANAELVQVRPNRDTTVYWVGPCNQCVSDACRSCNYGKEGQLLIAQQLRVSSSILLNFDIPTDNLGCYLSVPPPLKNGLLGTGTNFTINSASADWSETQVTGENAPAKGALVAVHTFNDSDYQIVDVSDACKNGSGASHNVSLYLSIQTPANAYARYNSNENNSEISLFVEKR</sequence>
<organism evidence="6 7">
    <name type="scientific">Mycoemilia scoparia</name>
    <dbReference type="NCBI Taxonomy" id="417184"/>
    <lineage>
        <taxon>Eukaryota</taxon>
        <taxon>Fungi</taxon>
        <taxon>Fungi incertae sedis</taxon>
        <taxon>Zoopagomycota</taxon>
        <taxon>Kickxellomycotina</taxon>
        <taxon>Kickxellomycetes</taxon>
        <taxon>Kickxellales</taxon>
        <taxon>Kickxellaceae</taxon>
        <taxon>Mycoemilia</taxon>
    </lineage>
</organism>
<dbReference type="AlphaFoldDB" id="A0A9W8A0H1"/>
<protein>
    <recommendedName>
        <fullName evidence="5">Carbohydrate-binding module family 96 domain-containing protein</fullName>
    </recommendedName>
</protein>
<proteinExistence type="predicted"/>
<evidence type="ECO:0000313" key="7">
    <source>
        <dbReference type="Proteomes" id="UP001150538"/>
    </source>
</evidence>
<keyword evidence="2" id="KW-0964">Secreted</keyword>
<accession>A0A9W8A0H1</accession>
<keyword evidence="3 4" id="KW-0732">Signal</keyword>
<feature type="signal peptide" evidence="4">
    <location>
        <begin position="1"/>
        <end position="25"/>
    </location>
</feature>
<dbReference type="Pfam" id="PF24517">
    <property type="entry name" value="CBM96"/>
    <property type="match status" value="1"/>
</dbReference>
<dbReference type="Proteomes" id="UP001150538">
    <property type="component" value="Unassembled WGS sequence"/>
</dbReference>
<reference evidence="6" key="1">
    <citation type="submission" date="2022-07" db="EMBL/GenBank/DDBJ databases">
        <title>Phylogenomic reconstructions and comparative analyses of Kickxellomycotina fungi.</title>
        <authorList>
            <person name="Reynolds N.K."/>
            <person name="Stajich J.E."/>
            <person name="Barry K."/>
            <person name="Grigoriev I.V."/>
            <person name="Crous P."/>
            <person name="Smith M.E."/>
        </authorList>
    </citation>
    <scope>NUCLEOTIDE SEQUENCE</scope>
    <source>
        <strain evidence="6">NBRC 100468</strain>
    </source>
</reference>
<evidence type="ECO:0000259" key="5">
    <source>
        <dbReference type="Pfam" id="PF24517"/>
    </source>
</evidence>
<comment type="subcellular location">
    <subcellularLocation>
        <location evidence="1">Secreted</location>
    </subcellularLocation>
</comment>
<name>A0A9W8A0H1_9FUNG</name>
<dbReference type="OrthoDB" id="5555675at2759"/>
<keyword evidence="7" id="KW-1185">Reference proteome</keyword>
<evidence type="ECO:0000313" key="6">
    <source>
        <dbReference type="EMBL" id="KAJ1919960.1"/>
    </source>
</evidence>
<dbReference type="GO" id="GO:0005576">
    <property type="term" value="C:extracellular region"/>
    <property type="evidence" value="ECO:0007669"/>
    <property type="project" value="UniProtKB-SubCell"/>
</dbReference>